<evidence type="ECO:0000313" key="4">
    <source>
        <dbReference type="Proteomes" id="UP000011746"/>
    </source>
</evidence>
<dbReference type="EMBL" id="CP011361">
    <property type="protein sequence ID" value="AKG05294.1"/>
    <property type="molecule type" value="Genomic_DNA"/>
</dbReference>
<dbReference type="Proteomes" id="UP000092654">
    <property type="component" value="Chromosome"/>
</dbReference>
<evidence type="ECO:0008006" key="6">
    <source>
        <dbReference type="Google" id="ProtNLM"/>
    </source>
</evidence>
<feature type="transmembrane region" description="Helical" evidence="1">
    <location>
        <begin position="48"/>
        <end position="65"/>
    </location>
</feature>
<keyword evidence="1" id="KW-1133">Transmembrane helix</keyword>
<accession>K2G6Q0</accession>
<keyword evidence="1" id="KW-0812">Transmembrane</keyword>
<dbReference type="Proteomes" id="UP000011746">
    <property type="component" value="Unassembled WGS sequence"/>
</dbReference>
<dbReference type="KEGG" id="sje:AAV35_011215"/>
<keyword evidence="1" id="KW-0472">Membrane</keyword>
<dbReference type="STRING" id="1230341.AAV35_011215"/>
<evidence type="ECO:0000313" key="3">
    <source>
        <dbReference type="EMBL" id="EKE30868.1"/>
    </source>
</evidence>
<dbReference type="RefSeq" id="WP_008591688.1">
    <property type="nucleotide sequence ID" value="NZ_AMPQ01000022.1"/>
</dbReference>
<reference evidence="2" key="3">
    <citation type="submission" date="2016-11" db="EMBL/GenBank/DDBJ databases">
        <title>Salimicrobium jeotgali MJ3, isolated from Myulchi jeot, a traditional Korean fermented seafood.</title>
        <authorList>
            <person name="Kim K.H."/>
            <person name="Jeon C.O."/>
            <person name="Jin H.M."/>
        </authorList>
    </citation>
    <scope>NUCLEOTIDE SEQUENCE</scope>
    <source>
        <strain evidence="2">MJ3</strain>
    </source>
</reference>
<dbReference type="AlphaFoldDB" id="K2G6Q0"/>
<evidence type="ECO:0000313" key="2">
    <source>
        <dbReference type="EMBL" id="AKG05294.1"/>
    </source>
</evidence>
<evidence type="ECO:0000313" key="5">
    <source>
        <dbReference type="Proteomes" id="UP000092654"/>
    </source>
</evidence>
<sequence length="106" mass="12303">MPVCKNCRNKWTWTQSVMKQFTLRNGMICDYCKERQYLSSKSRYKNSILTALIAILLIVTISLFNLAIFPIFILIAMGVLLTLIITPFTMELYEQYPVIIQSSIVE</sequence>
<name>K2G6Q0_9BACI</name>
<gene>
    <name evidence="2" type="ORF">AAV35_011215</name>
    <name evidence="3" type="ORF">MJ3_11385</name>
</gene>
<dbReference type="NCBIfam" id="TIGR04104">
    <property type="entry name" value="cxxc_20_cxxc"/>
    <property type="match status" value="1"/>
</dbReference>
<dbReference type="InterPro" id="IPR026369">
    <property type="entry name" value="CxxC_20_CxxC"/>
</dbReference>
<feature type="transmembrane region" description="Helical" evidence="1">
    <location>
        <begin position="71"/>
        <end position="93"/>
    </location>
</feature>
<organism evidence="3 4">
    <name type="scientific">Salimicrobium jeotgali</name>
    <dbReference type="NCBI Taxonomy" id="1230341"/>
    <lineage>
        <taxon>Bacteria</taxon>
        <taxon>Bacillati</taxon>
        <taxon>Bacillota</taxon>
        <taxon>Bacilli</taxon>
        <taxon>Bacillales</taxon>
        <taxon>Bacillaceae</taxon>
        <taxon>Salimicrobium</taxon>
    </lineage>
</organism>
<keyword evidence="4" id="KW-1185">Reference proteome</keyword>
<protein>
    <recommendedName>
        <fullName evidence="6">CXXC-20-CXXC protein</fullName>
    </recommendedName>
</protein>
<proteinExistence type="predicted"/>
<reference evidence="5" key="2">
    <citation type="submission" date="2015-06" db="EMBL/GenBank/DDBJ databases">
        <title>Salimicrobium jeotgali MJ3, isolated from Myulchi jeot, a traditional Korean fermented seafood.</title>
        <authorList>
            <person name="Kim K.H."/>
            <person name="Jeon C.O."/>
            <person name="Jin H.M."/>
        </authorList>
    </citation>
    <scope>NUCLEOTIDE SEQUENCE [LARGE SCALE GENOMIC DNA]</scope>
    <source>
        <strain evidence="5">MJ3</strain>
    </source>
</reference>
<evidence type="ECO:0000256" key="1">
    <source>
        <dbReference type="SAM" id="Phobius"/>
    </source>
</evidence>
<dbReference type="eggNOG" id="ENOG50339QF">
    <property type="taxonomic scope" value="Bacteria"/>
</dbReference>
<dbReference type="OrthoDB" id="2418141at2"/>
<dbReference type="EMBL" id="AMPQ01000022">
    <property type="protein sequence ID" value="EKE30868.1"/>
    <property type="molecule type" value="Genomic_DNA"/>
</dbReference>
<reference evidence="3 4" key="1">
    <citation type="journal article" date="2012" name="J. Bacteriol.">
        <title>Draft Genome Sequence of Salimicrobium sp. Strain MJ3, Isolated from Myulchi-Jeot, Korean Fermented Seafood.</title>
        <authorList>
            <person name="Lee S.H."/>
            <person name="Jung J.Y."/>
            <person name="Jeon C.O."/>
        </authorList>
    </citation>
    <scope>NUCLEOTIDE SEQUENCE [LARGE SCALE GENOMIC DNA]</scope>
    <source>
        <strain evidence="3 4">MJ3</strain>
    </source>
</reference>